<gene>
    <name evidence="1" type="ORF">B5C34_06450</name>
</gene>
<organism evidence="1 2">
    <name type="scientific">Pacificimonas flava</name>
    <dbReference type="NCBI Taxonomy" id="1234595"/>
    <lineage>
        <taxon>Bacteria</taxon>
        <taxon>Pseudomonadati</taxon>
        <taxon>Pseudomonadota</taxon>
        <taxon>Alphaproteobacteria</taxon>
        <taxon>Sphingomonadales</taxon>
        <taxon>Sphingosinicellaceae</taxon>
        <taxon>Pacificimonas</taxon>
    </lineage>
</organism>
<sequence>MLHTSLANTEKQIIEVKYIYSPSERDALRQALTERKLELDVGVPTLLAEIHDLVSAHRKRVCKPSGELGVYAEQLQPKNIYGFLSGRRMEDPRVQIIDAYLQILDERKKP</sequence>
<proteinExistence type="predicted"/>
<evidence type="ECO:0000313" key="1">
    <source>
        <dbReference type="EMBL" id="OWV33141.1"/>
    </source>
</evidence>
<dbReference type="RefSeq" id="WP_088711927.1">
    <property type="nucleotide sequence ID" value="NZ_NFZT01000001.1"/>
</dbReference>
<accession>A0A219B4E5</accession>
<keyword evidence="2" id="KW-1185">Reference proteome</keyword>
<reference evidence="2" key="1">
    <citation type="submission" date="2017-05" db="EMBL/GenBank/DDBJ databases">
        <authorList>
            <person name="Lin X."/>
        </authorList>
    </citation>
    <scope>NUCLEOTIDE SEQUENCE [LARGE SCALE GENOMIC DNA]</scope>
    <source>
        <strain evidence="2">JLT2012</strain>
    </source>
</reference>
<evidence type="ECO:0000313" key="2">
    <source>
        <dbReference type="Proteomes" id="UP000198462"/>
    </source>
</evidence>
<protein>
    <submittedName>
        <fullName evidence="1">Uncharacterized protein</fullName>
    </submittedName>
</protein>
<comment type="caution">
    <text evidence="1">The sequence shown here is derived from an EMBL/GenBank/DDBJ whole genome shotgun (WGS) entry which is preliminary data.</text>
</comment>
<dbReference type="Proteomes" id="UP000198462">
    <property type="component" value="Unassembled WGS sequence"/>
</dbReference>
<dbReference type="EMBL" id="NFZT01000001">
    <property type="protein sequence ID" value="OWV33141.1"/>
    <property type="molecule type" value="Genomic_DNA"/>
</dbReference>
<dbReference type="AlphaFoldDB" id="A0A219B4E5"/>
<name>A0A219B4E5_9SPHN</name>
<dbReference type="OrthoDB" id="9801593at2"/>